<dbReference type="Gene3D" id="3.30.70.1230">
    <property type="entry name" value="Nucleotide cyclase"/>
    <property type="match status" value="1"/>
</dbReference>
<dbReference type="PROSITE" id="PS50125">
    <property type="entry name" value="GUANYLATE_CYCLASE_2"/>
    <property type="match status" value="1"/>
</dbReference>
<evidence type="ECO:0000259" key="3">
    <source>
        <dbReference type="PROSITE" id="PS50125"/>
    </source>
</evidence>
<proteinExistence type="inferred from homology"/>
<dbReference type="PANTHER" id="PTHR43081">
    <property type="entry name" value="ADENYLATE CYCLASE, TERMINAL-DIFFERENTIATION SPECIFIC-RELATED"/>
    <property type="match status" value="1"/>
</dbReference>
<evidence type="ECO:0000256" key="1">
    <source>
        <dbReference type="ARBA" id="ARBA00005381"/>
    </source>
</evidence>
<name>A0A4V2EY45_9MICO</name>
<comment type="similarity">
    <text evidence="1">Belongs to the adenylyl cyclase class-3 family.</text>
</comment>
<evidence type="ECO:0000313" key="4">
    <source>
        <dbReference type="EMBL" id="RZS61710.1"/>
    </source>
</evidence>
<protein>
    <submittedName>
        <fullName evidence="4">Adenylate cyclase</fullName>
    </submittedName>
</protein>
<evidence type="ECO:0000313" key="5">
    <source>
        <dbReference type="Proteomes" id="UP000293852"/>
    </source>
</evidence>
<dbReference type="EMBL" id="SGWX01000001">
    <property type="protein sequence ID" value="RZS61710.1"/>
    <property type="molecule type" value="Genomic_DNA"/>
</dbReference>
<reference evidence="4 5" key="1">
    <citation type="submission" date="2019-02" db="EMBL/GenBank/DDBJ databases">
        <title>Sequencing the genomes of 1000 actinobacteria strains.</title>
        <authorList>
            <person name="Klenk H.-P."/>
        </authorList>
    </citation>
    <scope>NUCLEOTIDE SEQUENCE [LARGE SCALE GENOMIC DNA]</scope>
    <source>
        <strain evidence="4 5">DSM 16932</strain>
    </source>
</reference>
<keyword evidence="5" id="KW-1185">Reference proteome</keyword>
<dbReference type="CDD" id="cd07302">
    <property type="entry name" value="CHD"/>
    <property type="match status" value="1"/>
</dbReference>
<dbReference type="InterPro" id="IPR001054">
    <property type="entry name" value="A/G_cyclase"/>
</dbReference>
<comment type="caution">
    <text evidence="4">The sequence shown here is derived from an EMBL/GenBank/DDBJ whole genome shotgun (WGS) entry which is preliminary data.</text>
</comment>
<feature type="region of interest" description="Disordered" evidence="2">
    <location>
        <begin position="1"/>
        <end position="25"/>
    </location>
</feature>
<dbReference type="AlphaFoldDB" id="A0A4V2EY45"/>
<evidence type="ECO:0000256" key="2">
    <source>
        <dbReference type="SAM" id="MobiDB-lite"/>
    </source>
</evidence>
<dbReference type="Pfam" id="PF00211">
    <property type="entry name" value="Guanylate_cyc"/>
    <property type="match status" value="1"/>
</dbReference>
<dbReference type="PANTHER" id="PTHR43081:SF19">
    <property type="entry name" value="PH-SENSITIVE ADENYLATE CYCLASE RV1264"/>
    <property type="match status" value="1"/>
</dbReference>
<dbReference type="GO" id="GO:0004016">
    <property type="term" value="F:adenylate cyclase activity"/>
    <property type="evidence" value="ECO:0007669"/>
    <property type="project" value="UniProtKB-ARBA"/>
</dbReference>
<gene>
    <name evidence="4" type="ORF">EV386_2021</name>
</gene>
<dbReference type="InterPro" id="IPR029787">
    <property type="entry name" value="Nucleotide_cyclase"/>
</dbReference>
<organism evidence="4 5">
    <name type="scientific">Xylanimonas ulmi</name>
    <dbReference type="NCBI Taxonomy" id="228973"/>
    <lineage>
        <taxon>Bacteria</taxon>
        <taxon>Bacillati</taxon>
        <taxon>Actinomycetota</taxon>
        <taxon>Actinomycetes</taxon>
        <taxon>Micrococcales</taxon>
        <taxon>Promicromonosporaceae</taxon>
        <taxon>Xylanimonas</taxon>
    </lineage>
</organism>
<dbReference type="GO" id="GO:0006171">
    <property type="term" value="P:cAMP biosynthetic process"/>
    <property type="evidence" value="ECO:0007669"/>
    <property type="project" value="TreeGrafter"/>
</dbReference>
<feature type="domain" description="Guanylate cyclase" evidence="3">
    <location>
        <begin position="209"/>
        <end position="317"/>
    </location>
</feature>
<dbReference type="Proteomes" id="UP000293852">
    <property type="component" value="Unassembled WGS sequence"/>
</dbReference>
<sequence>MTSDNPRDGSAGDQPEDRSAAAAHAATDLAPHAGDDAAHDTAARIDLEILGGPRRYTLDDLVEGTGLSHELIEDYWRWLGLPVQAATERWFTDSDMESLREIARLAATQRLDEPALRTLVRSMGHTTERLALWQVEAFVENAARERGLDDVSARLSVLETMPHLAGVLAHQLEHAWRRQLAAVTGRYLTEFAGARSGDHDEHKLPLRRAVGFADIVSFTKRTAGLGSEELSEFVQLFETRARDVVTEAGGRVVKTVGDAVLFIADDVQHGAEVALGLSTANPDGPEIPVRVGFVWGRVLSRFGDVFGPSVNLAARLTDAAQPGEVLVDPATAALLGTSSRYALTEQPEAELQGLGSMRPVRLQRAYSGV</sequence>
<dbReference type="RefSeq" id="WP_242607905.1">
    <property type="nucleotide sequence ID" value="NZ_SGWX01000001.1"/>
</dbReference>
<dbReference type="GO" id="GO:0035556">
    <property type="term" value="P:intracellular signal transduction"/>
    <property type="evidence" value="ECO:0007669"/>
    <property type="project" value="InterPro"/>
</dbReference>
<accession>A0A4V2EY45</accession>
<dbReference type="InterPro" id="IPR050697">
    <property type="entry name" value="Adenylyl/Guanylyl_Cyclase_3/4"/>
</dbReference>
<dbReference type="SUPFAM" id="SSF55073">
    <property type="entry name" value="Nucleotide cyclase"/>
    <property type="match status" value="1"/>
</dbReference>
<dbReference type="SMART" id="SM00044">
    <property type="entry name" value="CYCc"/>
    <property type="match status" value="1"/>
</dbReference>